<gene>
    <name evidence="4" type="ordered locus">Tcur_0830</name>
</gene>
<protein>
    <recommendedName>
        <fullName evidence="6">WD40 repeat domain-containing protein</fullName>
    </recommendedName>
</protein>
<organism evidence="4 5">
    <name type="scientific">Thermomonospora curvata (strain ATCC 19995 / DSM 43183 / JCM 3096 / KCTC 9072 / NBRC 15933 / NCIMB 10081 / Henssen B9)</name>
    <dbReference type="NCBI Taxonomy" id="471852"/>
    <lineage>
        <taxon>Bacteria</taxon>
        <taxon>Bacillati</taxon>
        <taxon>Actinomycetota</taxon>
        <taxon>Actinomycetes</taxon>
        <taxon>Streptosporangiales</taxon>
        <taxon>Thermomonosporaceae</taxon>
        <taxon>Thermomonospora</taxon>
    </lineage>
</organism>
<feature type="transmembrane region" description="Helical" evidence="2">
    <location>
        <begin position="309"/>
        <end position="326"/>
    </location>
</feature>
<evidence type="ECO:0008006" key="6">
    <source>
        <dbReference type="Google" id="ProtNLM"/>
    </source>
</evidence>
<keyword evidence="5" id="KW-1185">Reference proteome</keyword>
<dbReference type="STRING" id="471852.Tcur_0830"/>
<keyword evidence="2" id="KW-0812">Transmembrane</keyword>
<dbReference type="AlphaFoldDB" id="D1A6E5"/>
<proteinExistence type="predicted"/>
<dbReference type="SUPFAM" id="SSF101898">
    <property type="entry name" value="NHL repeat"/>
    <property type="match status" value="1"/>
</dbReference>
<dbReference type="HOGENOM" id="CLU_058234_0_0_11"/>
<feature type="chain" id="PRO_5003019423" description="WD40 repeat domain-containing protein" evidence="3">
    <location>
        <begin position="22"/>
        <end position="330"/>
    </location>
</feature>
<reference evidence="4 5" key="1">
    <citation type="journal article" date="2011" name="Stand. Genomic Sci.">
        <title>Complete genome sequence of Thermomonospora curvata type strain (B9).</title>
        <authorList>
            <person name="Chertkov O."/>
            <person name="Sikorski J."/>
            <person name="Nolan M."/>
            <person name="Lapidus A."/>
            <person name="Lucas S."/>
            <person name="Del Rio T.G."/>
            <person name="Tice H."/>
            <person name="Cheng J.F."/>
            <person name="Goodwin L."/>
            <person name="Pitluck S."/>
            <person name="Liolios K."/>
            <person name="Ivanova N."/>
            <person name="Mavromatis K."/>
            <person name="Mikhailova N."/>
            <person name="Ovchinnikova G."/>
            <person name="Pati A."/>
            <person name="Chen A."/>
            <person name="Palaniappan K."/>
            <person name="Djao O.D."/>
            <person name="Land M."/>
            <person name="Hauser L."/>
            <person name="Chang Y.J."/>
            <person name="Jeffries C.D."/>
            <person name="Brettin T."/>
            <person name="Han C."/>
            <person name="Detter J.C."/>
            <person name="Rohde M."/>
            <person name="Goker M."/>
            <person name="Woyke T."/>
            <person name="Bristow J."/>
            <person name="Eisen J.A."/>
            <person name="Markowitz V."/>
            <person name="Hugenholtz P."/>
            <person name="Klenk H.P."/>
            <person name="Kyrpides N.C."/>
        </authorList>
    </citation>
    <scope>NUCLEOTIDE SEQUENCE [LARGE SCALE GENOMIC DNA]</scope>
    <source>
        <strain evidence="5">ATCC 19995 / DSM 43183 / JCM 3096 / KCTC 9072 / NBRC 15933 / NCIMB 10081 / Henssen B9</strain>
    </source>
</reference>
<evidence type="ECO:0000256" key="2">
    <source>
        <dbReference type="SAM" id="Phobius"/>
    </source>
</evidence>
<dbReference type="KEGG" id="tcu:Tcur_0830"/>
<name>D1A6E5_THECD</name>
<feature type="region of interest" description="Disordered" evidence="1">
    <location>
        <begin position="279"/>
        <end position="306"/>
    </location>
</feature>
<feature type="signal peptide" evidence="3">
    <location>
        <begin position="1"/>
        <end position="21"/>
    </location>
</feature>
<evidence type="ECO:0000313" key="4">
    <source>
        <dbReference type="EMBL" id="ACY96420.1"/>
    </source>
</evidence>
<sequence length="330" mass="35941">MRIRAAAIPLACLLACAWAGAAEGSARDEEATRLLTIRDPRISESSGLAASRRHPGVLYTHNDSGGAPQIFAIGPDGRTLATLTLAGAGARDWEGMAIGKDEQGRPALFVADIGDNHGGIWPHVTVYRIPEPSELRSQTLRATAFRFRYADGPRNAETFMINPRTNRIYIASKQLSGGLYEAPARLRTDGYNILRKVGRAPLLATDGAFAPDGRSLVIRTYSSARIYSFDENAEEKIKPLRSIRLPRQEQGESITYTPDGRALLAGSEGVAQPIWRVPLPERVRPDPTPAPTESGRRESQRREPDDRNVGVVLAVGIALAVGYGILRRRS</sequence>
<accession>D1A6E5</accession>
<feature type="compositionally biased region" description="Basic and acidic residues" evidence="1">
    <location>
        <begin position="294"/>
        <end position="306"/>
    </location>
</feature>
<keyword evidence="3" id="KW-0732">Signal</keyword>
<dbReference type="eggNOG" id="COG3386">
    <property type="taxonomic scope" value="Bacteria"/>
</dbReference>
<dbReference type="EMBL" id="CP001738">
    <property type="protein sequence ID" value="ACY96420.1"/>
    <property type="molecule type" value="Genomic_DNA"/>
</dbReference>
<evidence type="ECO:0000256" key="3">
    <source>
        <dbReference type="SAM" id="SignalP"/>
    </source>
</evidence>
<keyword evidence="2" id="KW-1133">Transmembrane helix</keyword>
<evidence type="ECO:0000313" key="5">
    <source>
        <dbReference type="Proteomes" id="UP000001918"/>
    </source>
</evidence>
<evidence type="ECO:0000256" key="1">
    <source>
        <dbReference type="SAM" id="MobiDB-lite"/>
    </source>
</evidence>
<keyword evidence="2" id="KW-0472">Membrane</keyword>
<dbReference type="Proteomes" id="UP000001918">
    <property type="component" value="Chromosome"/>
</dbReference>
<dbReference type="RefSeq" id="WP_012851204.1">
    <property type="nucleotide sequence ID" value="NC_013510.1"/>
</dbReference>